<comment type="caution">
    <text evidence="8">The sequence shown here is derived from an EMBL/GenBank/DDBJ whole genome shotgun (WGS) entry which is preliminary data.</text>
</comment>
<evidence type="ECO:0000256" key="6">
    <source>
        <dbReference type="SAM" id="Phobius"/>
    </source>
</evidence>
<keyword evidence="4" id="KW-0720">Serine protease</keyword>
<evidence type="ECO:0000259" key="7">
    <source>
        <dbReference type="SMART" id="SM00228"/>
    </source>
</evidence>
<feature type="region of interest" description="Disordered" evidence="5">
    <location>
        <begin position="176"/>
        <end position="201"/>
    </location>
</feature>
<accession>A0A1A5YFT7</accession>
<reference evidence="8 9" key="1">
    <citation type="submission" date="2016-05" db="EMBL/GenBank/DDBJ databases">
        <title>Paenibacillus oryzae. sp. nov., isolated from the rice root.</title>
        <authorList>
            <person name="Zhang J."/>
            <person name="Zhang X."/>
        </authorList>
    </citation>
    <scope>NUCLEOTIDE SEQUENCE [LARGE SCALE GENOMIC DNA]</scope>
    <source>
        <strain evidence="8 9">1DrF-4</strain>
    </source>
</reference>
<dbReference type="GO" id="GO:0004252">
    <property type="term" value="F:serine-type endopeptidase activity"/>
    <property type="evidence" value="ECO:0007669"/>
    <property type="project" value="InterPro"/>
</dbReference>
<protein>
    <submittedName>
        <fullName evidence="8">Peptidase A2</fullName>
    </submittedName>
</protein>
<dbReference type="SMART" id="SM00228">
    <property type="entry name" value="PDZ"/>
    <property type="match status" value="1"/>
</dbReference>
<dbReference type="InterPro" id="IPR009003">
    <property type="entry name" value="Peptidase_S1_PA"/>
</dbReference>
<feature type="compositionally biased region" description="Polar residues" evidence="5">
    <location>
        <begin position="79"/>
        <end position="99"/>
    </location>
</feature>
<dbReference type="InterPro" id="IPR001940">
    <property type="entry name" value="Peptidase_S1C"/>
</dbReference>
<keyword evidence="6" id="KW-1133">Transmembrane helix</keyword>
<feature type="domain" description="PDZ" evidence="7">
    <location>
        <begin position="451"/>
        <end position="533"/>
    </location>
</feature>
<organism evidence="8 9">
    <name type="scientific">Paenibacillus oryzae</name>
    <dbReference type="NCBI Taxonomy" id="1844972"/>
    <lineage>
        <taxon>Bacteria</taxon>
        <taxon>Bacillati</taxon>
        <taxon>Bacillota</taxon>
        <taxon>Bacilli</taxon>
        <taxon>Bacillales</taxon>
        <taxon>Paenibacillaceae</taxon>
        <taxon>Paenibacillus</taxon>
    </lineage>
</organism>
<dbReference type="InterPro" id="IPR043504">
    <property type="entry name" value="Peptidase_S1_PA_chymotrypsin"/>
</dbReference>
<dbReference type="Pfam" id="PF13180">
    <property type="entry name" value="PDZ_2"/>
    <property type="match status" value="1"/>
</dbReference>
<dbReference type="SUPFAM" id="SSF50494">
    <property type="entry name" value="Trypsin-like serine proteases"/>
    <property type="match status" value="1"/>
</dbReference>
<evidence type="ECO:0000313" key="8">
    <source>
        <dbReference type="EMBL" id="OBR64453.1"/>
    </source>
</evidence>
<dbReference type="PANTHER" id="PTHR43343">
    <property type="entry name" value="PEPTIDASE S12"/>
    <property type="match status" value="1"/>
</dbReference>
<dbReference type="PRINTS" id="PR00834">
    <property type="entry name" value="PROTEASES2C"/>
</dbReference>
<feature type="transmembrane region" description="Helical" evidence="6">
    <location>
        <begin position="144"/>
        <end position="163"/>
    </location>
</feature>
<dbReference type="Gene3D" id="2.30.42.10">
    <property type="match status" value="1"/>
</dbReference>
<keyword evidence="6" id="KW-0812">Transmembrane</keyword>
<keyword evidence="9" id="KW-1185">Reference proteome</keyword>
<feature type="compositionally biased region" description="Low complexity" evidence="5">
    <location>
        <begin position="100"/>
        <end position="112"/>
    </location>
</feature>
<feature type="compositionally biased region" description="Basic and acidic residues" evidence="5">
    <location>
        <begin position="47"/>
        <end position="69"/>
    </location>
</feature>
<gene>
    <name evidence="8" type="ORF">A7K91_13245</name>
</gene>
<proteinExistence type="inferred from homology"/>
<dbReference type="Gene3D" id="2.40.10.10">
    <property type="entry name" value="Trypsin-like serine proteases"/>
    <property type="match status" value="2"/>
</dbReference>
<evidence type="ECO:0000256" key="3">
    <source>
        <dbReference type="ARBA" id="ARBA00022801"/>
    </source>
</evidence>
<feature type="compositionally biased region" description="Low complexity" evidence="5">
    <location>
        <begin position="12"/>
        <end position="28"/>
    </location>
</feature>
<dbReference type="STRING" id="1844972.A7K91_13245"/>
<dbReference type="InterPro" id="IPR036034">
    <property type="entry name" value="PDZ_sf"/>
</dbReference>
<feature type="region of interest" description="Disordered" evidence="5">
    <location>
        <begin position="1"/>
        <end position="135"/>
    </location>
</feature>
<dbReference type="InterPro" id="IPR001478">
    <property type="entry name" value="PDZ"/>
</dbReference>
<dbReference type="EMBL" id="LYPA01000065">
    <property type="protein sequence ID" value="OBR64453.1"/>
    <property type="molecule type" value="Genomic_DNA"/>
</dbReference>
<feature type="compositionally biased region" description="Basic and acidic residues" evidence="5">
    <location>
        <begin position="1"/>
        <end position="11"/>
    </location>
</feature>
<dbReference type="RefSeq" id="WP_068685129.1">
    <property type="nucleotide sequence ID" value="NZ_LYPA01000065.1"/>
</dbReference>
<dbReference type="AlphaFoldDB" id="A0A1A5YFT7"/>
<evidence type="ECO:0000256" key="2">
    <source>
        <dbReference type="ARBA" id="ARBA00022670"/>
    </source>
</evidence>
<evidence type="ECO:0000256" key="1">
    <source>
        <dbReference type="ARBA" id="ARBA00010541"/>
    </source>
</evidence>
<dbReference type="SUPFAM" id="SSF50156">
    <property type="entry name" value="PDZ domain-like"/>
    <property type="match status" value="1"/>
</dbReference>
<name>A0A1A5YFT7_9BACL</name>
<dbReference type="Proteomes" id="UP000092024">
    <property type="component" value="Unassembled WGS sequence"/>
</dbReference>
<evidence type="ECO:0000256" key="4">
    <source>
        <dbReference type="ARBA" id="ARBA00022825"/>
    </source>
</evidence>
<sequence length="551" mass="59415">MDDQNNKKGYDDFFSSDGSNRSDNNTSSSDDHSYGEGKGYSGNYGYEDSRKTDEAHRESFRNEPPKEAHYYSYGPISGGEQQPQPLKVQQSNDYNQHQFSGGYSQPSSGYPQRPQQIQPARTFTPSGKGWGETKEKKRGSSFKSVFLSFMAGVLVVGALMYTADVQNWFTSGRTVETVSGSGQTTQGSTVSQQTGGSSSAVAARPDNIAQLFETASPAVVKIETYAKTQASTGGRGLLDDPFFRQFFGDDTPSTRTPDAGNEGQLQQTGVGTGFFFDSTGYILTNQHVVGNADEIKVTVQGYDKPLTAKLLGNSYDLDLAVIKVESDKAFPTLPLGSSEDINIGDWVVAIGNPYGFDHTITVGVLSAKERPISISDSNGERNYKHLLQTDASINPGNSGGPLLNVKGEVVGINTAVSSQAQGIGFAIPTTTINEVLDNLKNNTEIPKEPAPFIGANLMDMTEEYATKLGLDKVEGSLVTGVYYNSPAYLGDLKQYDVITGVDGKTYTTTKALIAEIQSKKVGDKVQFNVIRKGEAINLEIEIGDKNVFGVE</sequence>
<dbReference type="InterPro" id="IPR051201">
    <property type="entry name" value="Chloro_Bact_Ser_Proteases"/>
</dbReference>
<dbReference type="PANTHER" id="PTHR43343:SF3">
    <property type="entry name" value="PROTEASE DO-LIKE 8, CHLOROPLASTIC"/>
    <property type="match status" value="1"/>
</dbReference>
<dbReference type="OrthoDB" id="9758917at2"/>
<keyword evidence="3" id="KW-0378">Hydrolase</keyword>
<keyword evidence="6" id="KW-0472">Membrane</keyword>
<dbReference type="GO" id="GO:0006508">
    <property type="term" value="P:proteolysis"/>
    <property type="evidence" value="ECO:0007669"/>
    <property type="project" value="UniProtKB-KW"/>
</dbReference>
<keyword evidence="2" id="KW-0645">Protease</keyword>
<feature type="compositionally biased region" description="Low complexity" evidence="5">
    <location>
        <begin position="177"/>
        <end position="199"/>
    </location>
</feature>
<feature type="compositionally biased region" description="Polar residues" evidence="5">
    <location>
        <begin position="113"/>
        <end position="125"/>
    </location>
</feature>
<evidence type="ECO:0000256" key="5">
    <source>
        <dbReference type="SAM" id="MobiDB-lite"/>
    </source>
</evidence>
<comment type="similarity">
    <text evidence="1">Belongs to the peptidase S1C family.</text>
</comment>
<dbReference type="Pfam" id="PF13365">
    <property type="entry name" value="Trypsin_2"/>
    <property type="match status" value="1"/>
</dbReference>
<evidence type="ECO:0000313" key="9">
    <source>
        <dbReference type="Proteomes" id="UP000092024"/>
    </source>
</evidence>